<dbReference type="Proteomes" id="UP000638648">
    <property type="component" value="Unassembled WGS sequence"/>
</dbReference>
<evidence type="ECO:0000259" key="1">
    <source>
        <dbReference type="PROSITE" id="PS51819"/>
    </source>
</evidence>
<sequence length="121" mass="13211">MTVELNHIIVPAHDKHISARFLADVLGLEAGMEIGPFVQLQVDNGVTLDFMDAEGFEAHHCAFLVNDAAFDAALQRIRATGVTYWADPFHAREGEINHNNGGRGLYFADPGGHNMELLTAP</sequence>
<protein>
    <submittedName>
        <fullName evidence="2">Catechol 2,3-dioxygenase-like lactoylglutathione lyase family enzyme</fullName>
    </submittedName>
</protein>
<name>A0A927R7U4_9ACTN</name>
<dbReference type="PROSITE" id="PS51819">
    <property type="entry name" value="VOC"/>
    <property type="match status" value="1"/>
</dbReference>
<evidence type="ECO:0000313" key="2">
    <source>
        <dbReference type="EMBL" id="MBE1604609.1"/>
    </source>
</evidence>
<keyword evidence="3" id="KW-1185">Reference proteome</keyword>
<keyword evidence="2" id="KW-0456">Lyase</keyword>
<dbReference type="InterPro" id="IPR037523">
    <property type="entry name" value="VOC_core"/>
</dbReference>
<evidence type="ECO:0000313" key="3">
    <source>
        <dbReference type="Proteomes" id="UP000638648"/>
    </source>
</evidence>
<dbReference type="RefSeq" id="WP_192749115.1">
    <property type="nucleotide sequence ID" value="NZ_BAABJL010000143.1"/>
</dbReference>
<dbReference type="EMBL" id="JADBEM010000001">
    <property type="protein sequence ID" value="MBE1604609.1"/>
    <property type="molecule type" value="Genomic_DNA"/>
</dbReference>
<comment type="caution">
    <text evidence="2">The sequence shown here is derived from an EMBL/GenBank/DDBJ whole genome shotgun (WGS) entry which is preliminary data.</text>
</comment>
<dbReference type="CDD" id="cd08351">
    <property type="entry name" value="ChaP_like"/>
    <property type="match status" value="1"/>
</dbReference>
<proteinExistence type="predicted"/>
<dbReference type="AlphaFoldDB" id="A0A927R7U4"/>
<organism evidence="2 3">
    <name type="scientific">Actinopolymorpha pittospori</name>
    <dbReference type="NCBI Taxonomy" id="648752"/>
    <lineage>
        <taxon>Bacteria</taxon>
        <taxon>Bacillati</taxon>
        <taxon>Actinomycetota</taxon>
        <taxon>Actinomycetes</taxon>
        <taxon>Propionibacteriales</taxon>
        <taxon>Actinopolymorphaceae</taxon>
        <taxon>Actinopolymorpha</taxon>
    </lineage>
</organism>
<dbReference type="GO" id="GO:0016829">
    <property type="term" value="F:lyase activity"/>
    <property type="evidence" value="ECO:0007669"/>
    <property type="project" value="UniProtKB-KW"/>
</dbReference>
<dbReference type="InterPro" id="IPR004360">
    <property type="entry name" value="Glyas_Fos-R_dOase_dom"/>
</dbReference>
<feature type="domain" description="VOC" evidence="1">
    <location>
        <begin position="4"/>
        <end position="120"/>
    </location>
</feature>
<dbReference type="SUPFAM" id="SSF54593">
    <property type="entry name" value="Glyoxalase/Bleomycin resistance protein/Dihydroxybiphenyl dioxygenase"/>
    <property type="match status" value="1"/>
</dbReference>
<dbReference type="Gene3D" id="3.10.180.10">
    <property type="entry name" value="2,3-Dihydroxybiphenyl 1,2-Dioxygenase, domain 1"/>
    <property type="match status" value="1"/>
</dbReference>
<reference evidence="2" key="1">
    <citation type="submission" date="2020-10" db="EMBL/GenBank/DDBJ databases">
        <title>Sequencing the genomes of 1000 actinobacteria strains.</title>
        <authorList>
            <person name="Klenk H.-P."/>
        </authorList>
    </citation>
    <scope>NUCLEOTIDE SEQUENCE</scope>
    <source>
        <strain evidence="2">DSM 45354</strain>
    </source>
</reference>
<gene>
    <name evidence="2" type="ORF">HEB94_001457</name>
</gene>
<accession>A0A927R7U4</accession>
<dbReference type="InterPro" id="IPR029068">
    <property type="entry name" value="Glyas_Bleomycin-R_OHBP_Dase"/>
</dbReference>
<dbReference type="Pfam" id="PF00903">
    <property type="entry name" value="Glyoxalase"/>
    <property type="match status" value="1"/>
</dbReference>